<feature type="coiled-coil region" evidence="1">
    <location>
        <begin position="198"/>
        <end position="268"/>
    </location>
</feature>
<name>A0AAV5RW10_MAUHU</name>
<dbReference type="EMBL" id="BTGD01000005">
    <property type="protein sequence ID" value="GMM55356.1"/>
    <property type="molecule type" value="Genomic_DNA"/>
</dbReference>
<feature type="region of interest" description="Disordered" evidence="2">
    <location>
        <begin position="308"/>
        <end position="352"/>
    </location>
</feature>
<dbReference type="Pfam" id="PF10455">
    <property type="entry name" value="BAR_2"/>
    <property type="match status" value="1"/>
</dbReference>
<dbReference type="AlphaFoldDB" id="A0AAV5RW10"/>
<dbReference type="Gene3D" id="1.20.1270.60">
    <property type="entry name" value="Arfaptin homology (AH) domain/BAR domain"/>
    <property type="match status" value="1"/>
</dbReference>
<proteinExistence type="predicted"/>
<dbReference type="InterPro" id="IPR018859">
    <property type="entry name" value="BAR_dom-cont"/>
</dbReference>
<evidence type="ECO:0000256" key="1">
    <source>
        <dbReference type="SAM" id="Coils"/>
    </source>
</evidence>
<keyword evidence="4" id="KW-1185">Reference proteome</keyword>
<comment type="caution">
    <text evidence="3">The sequence shown here is derived from an EMBL/GenBank/DDBJ whole genome shotgun (WGS) entry which is preliminary data.</text>
</comment>
<sequence length="352" mass="38433">MSFNAFTSNLSQRFQELSTSVSQRAEDLSTNLPSIAQTTQRMVQERLGQVTDISQLPQEYVELEKKVDALKLSYAHLLQVTSIYENESYDYPKYVSDSLNDFSKSVSTKVQELSRATSTAEAQDILVAPGPTTEPKTLNYALSKVALTGSEMFHALPAAALTPRDSQTAAVLLAFSNVQAQVAQKRLAQDTRIQTKFNKALRDELAQGIAQAAQARKDVHSKRLRYDVARANLLNARPEKEASLRVQMEALEDEFAQATENATVVMQRVLAQSALLPDLKVLAQAQLEYFQGAAALMQQFVEGNAFGTDEEDEEHAPASATTATTEADAAVDADSIADSTTKGGITMSVDDE</sequence>
<dbReference type="SUPFAM" id="SSF103657">
    <property type="entry name" value="BAR/IMD domain-like"/>
    <property type="match status" value="1"/>
</dbReference>
<protein>
    <submittedName>
        <fullName evidence="3">Gvp36 protein</fullName>
    </submittedName>
</protein>
<reference evidence="3 4" key="1">
    <citation type="journal article" date="2023" name="Elife">
        <title>Identification of key yeast species and microbe-microbe interactions impacting larval growth of Drosophila in the wild.</title>
        <authorList>
            <person name="Mure A."/>
            <person name="Sugiura Y."/>
            <person name="Maeda R."/>
            <person name="Honda K."/>
            <person name="Sakurai N."/>
            <person name="Takahashi Y."/>
            <person name="Watada M."/>
            <person name="Katoh T."/>
            <person name="Gotoh A."/>
            <person name="Gotoh Y."/>
            <person name="Taniguchi I."/>
            <person name="Nakamura K."/>
            <person name="Hayashi T."/>
            <person name="Katayama T."/>
            <person name="Uemura T."/>
            <person name="Hattori Y."/>
        </authorList>
    </citation>
    <scope>NUCLEOTIDE SEQUENCE [LARGE SCALE GENOMIC DNA]</scope>
    <source>
        <strain evidence="3 4">KH-74</strain>
    </source>
</reference>
<organism evidence="3 4">
    <name type="scientific">Maudiozyma humilis</name>
    <name type="common">Sour dough yeast</name>
    <name type="synonym">Kazachstania humilis</name>
    <dbReference type="NCBI Taxonomy" id="51915"/>
    <lineage>
        <taxon>Eukaryota</taxon>
        <taxon>Fungi</taxon>
        <taxon>Dikarya</taxon>
        <taxon>Ascomycota</taxon>
        <taxon>Saccharomycotina</taxon>
        <taxon>Saccharomycetes</taxon>
        <taxon>Saccharomycetales</taxon>
        <taxon>Saccharomycetaceae</taxon>
        <taxon>Maudiozyma</taxon>
    </lineage>
</organism>
<dbReference type="InterPro" id="IPR027267">
    <property type="entry name" value="AH/BAR_dom_sf"/>
</dbReference>
<evidence type="ECO:0000313" key="4">
    <source>
        <dbReference type="Proteomes" id="UP001377567"/>
    </source>
</evidence>
<evidence type="ECO:0000256" key="2">
    <source>
        <dbReference type="SAM" id="MobiDB-lite"/>
    </source>
</evidence>
<feature type="compositionally biased region" description="Low complexity" evidence="2">
    <location>
        <begin position="317"/>
        <end position="339"/>
    </location>
</feature>
<dbReference type="CDD" id="cd07600">
    <property type="entry name" value="BAR_Gvp36"/>
    <property type="match status" value="1"/>
</dbReference>
<gene>
    <name evidence="3" type="ORF">DAKH74_019720</name>
</gene>
<keyword evidence="1" id="KW-0175">Coiled coil</keyword>
<accession>A0AAV5RW10</accession>
<evidence type="ECO:0000313" key="3">
    <source>
        <dbReference type="EMBL" id="GMM55356.1"/>
    </source>
</evidence>
<dbReference type="Proteomes" id="UP001377567">
    <property type="component" value="Unassembled WGS sequence"/>
</dbReference>